<dbReference type="Proteomes" id="UP000826195">
    <property type="component" value="Unassembled WGS sequence"/>
</dbReference>
<sequence>MTKEGIVKECLTEKIKGKGYKKSLKCKTKLLNQCGLGQEEVDAIKNARGSVGIGIKIRGMDVQSQLQWDLPAYLERTYEENYAIIARARCGTLEDASKKWKSEKERTCWLCGKGQNNRALVGRMRRSTENSALN</sequence>
<protein>
    <submittedName>
        <fullName evidence="1">Uncharacterized protein</fullName>
    </submittedName>
</protein>
<keyword evidence="2" id="KW-1185">Reference proteome</keyword>
<accession>A0AAV7IM87</accession>
<evidence type="ECO:0000313" key="2">
    <source>
        <dbReference type="Proteomes" id="UP000826195"/>
    </source>
</evidence>
<comment type="caution">
    <text evidence="1">The sequence shown here is derived from an EMBL/GenBank/DDBJ whole genome shotgun (WGS) entry which is preliminary data.</text>
</comment>
<reference evidence="1 2" key="1">
    <citation type="journal article" date="2021" name="J. Hered.">
        <title>A chromosome-level genome assembly of the parasitoid wasp, Cotesia glomerata (Hymenoptera: Braconidae).</title>
        <authorList>
            <person name="Pinto B.J."/>
            <person name="Weis J.J."/>
            <person name="Gamble T."/>
            <person name="Ode P.J."/>
            <person name="Paul R."/>
            <person name="Zaspel J.M."/>
        </authorList>
    </citation>
    <scope>NUCLEOTIDE SEQUENCE [LARGE SCALE GENOMIC DNA]</scope>
    <source>
        <strain evidence="1">CgM1</strain>
    </source>
</reference>
<proteinExistence type="predicted"/>
<evidence type="ECO:0000313" key="1">
    <source>
        <dbReference type="EMBL" id="KAH0554924.1"/>
    </source>
</evidence>
<gene>
    <name evidence="1" type="ORF">KQX54_013888</name>
</gene>
<name>A0AAV7IM87_COTGL</name>
<dbReference type="EMBL" id="JAHXZJ010001119">
    <property type="protein sequence ID" value="KAH0554924.1"/>
    <property type="molecule type" value="Genomic_DNA"/>
</dbReference>
<organism evidence="1 2">
    <name type="scientific">Cotesia glomerata</name>
    <name type="common">Lepidopteran parasitic wasp</name>
    <name type="synonym">Apanteles glomeratus</name>
    <dbReference type="NCBI Taxonomy" id="32391"/>
    <lineage>
        <taxon>Eukaryota</taxon>
        <taxon>Metazoa</taxon>
        <taxon>Ecdysozoa</taxon>
        <taxon>Arthropoda</taxon>
        <taxon>Hexapoda</taxon>
        <taxon>Insecta</taxon>
        <taxon>Pterygota</taxon>
        <taxon>Neoptera</taxon>
        <taxon>Endopterygota</taxon>
        <taxon>Hymenoptera</taxon>
        <taxon>Apocrita</taxon>
        <taxon>Ichneumonoidea</taxon>
        <taxon>Braconidae</taxon>
        <taxon>Microgastrinae</taxon>
        <taxon>Cotesia</taxon>
    </lineage>
</organism>
<dbReference type="AlphaFoldDB" id="A0AAV7IM87"/>